<dbReference type="Proteomes" id="UP000198480">
    <property type="component" value="Unassembled WGS sequence"/>
</dbReference>
<evidence type="ECO:0008006" key="3">
    <source>
        <dbReference type="Google" id="ProtNLM"/>
    </source>
</evidence>
<dbReference type="RefSeq" id="WP_089242206.1">
    <property type="nucleotide sequence ID" value="NZ_FZOK01000015.1"/>
</dbReference>
<accession>A0A239GAL5</accession>
<sequence length="222" mass="25951">MKKFLSIYLSIYLSIISTLLAQKFLYMDFKFLMQMKSAIFLLLLLLSFQVNAQDQLKNNIYSTYSHVTGDRYSGGSFIGQGYTIGYRRYLKDRIYADFSYGRLDYEGQNSVFFLSKEETGRFDMHFFTLGFGYDLVQKEKFILSTEASFLRIRNRMLESQIGEGDNITFRQTNRFTDVTARVGLKARFFLTDNLQLIPSIAYGFQIEQFETSWLNIGLGYSF</sequence>
<reference evidence="2" key="1">
    <citation type="submission" date="2017-06" db="EMBL/GenBank/DDBJ databases">
        <authorList>
            <person name="Varghese N."/>
            <person name="Submissions S."/>
        </authorList>
    </citation>
    <scope>NUCLEOTIDE SEQUENCE [LARGE SCALE GENOMIC DNA]</scope>
    <source>
        <strain evidence="2">5C</strain>
    </source>
</reference>
<evidence type="ECO:0000313" key="2">
    <source>
        <dbReference type="Proteomes" id="UP000198480"/>
    </source>
</evidence>
<evidence type="ECO:0000313" key="1">
    <source>
        <dbReference type="EMBL" id="SNS66140.1"/>
    </source>
</evidence>
<proteinExistence type="predicted"/>
<gene>
    <name evidence="1" type="ORF">SAMN06295967_11569</name>
</gene>
<dbReference type="EMBL" id="FZOK01000015">
    <property type="protein sequence ID" value="SNS66140.1"/>
    <property type="molecule type" value="Genomic_DNA"/>
</dbReference>
<protein>
    <recommendedName>
        <fullName evidence="3">Outer membrane protein beta-barrel domain-containing protein</fullName>
    </recommendedName>
</protein>
<organism evidence="1 2">
    <name type="scientific">Belliella buryatensis</name>
    <dbReference type="NCBI Taxonomy" id="1500549"/>
    <lineage>
        <taxon>Bacteria</taxon>
        <taxon>Pseudomonadati</taxon>
        <taxon>Bacteroidota</taxon>
        <taxon>Cytophagia</taxon>
        <taxon>Cytophagales</taxon>
        <taxon>Cyclobacteriaceae</taxon>
        <taxon>Belliella</taxon>
    </lineage>
</organism>
<name>A0A239GAL5_9BACT</name>
<dbReference type="AlphaFoldDB" id="A0A239GAL5"/>
<keyword evidence="2" id="KW-1185">Reference proteome</keyword>
<dbReference type="OrthoDB" id="826870at2"/>